<name>A0A5B1LL51_9ACTN</name>
<dbReference type="EMBL" id="VUJV01000001">
    <property type="protein sequence ID" value="KAA1421442.1"/>
    <property type="molecule type" value="Genomic_DNA"/>
</dbReference>
<reference evidence="3 4" key="2">
    <citation type="submission" date="2019-09" db="EMBL/GenBank/DDBJ databases">
        <authorList>
            <person name="Jin C."/>
        </authorList>
    </citation>
    <scope>NUCLEOTIDE SEQUENCE [LARGE SCALE GENOMIC DNA]</scope>
    <source>
        <strain evidence="3 4">BN130099</strain>
    </source>
</reference>
<protein>
    <recommendedName>
        <fullName evidence="5">DUF3558 domain-containing protein</fullName>
    </recommendedName>
</protein>
<comment type="caution">
    <text evidence="3">The sequence shown here is derived from an EMBL/GenBank/DDBJ whole genome shotgun (WGS) entry which is preliminary data.</text>
</comment>
<feature type="chain" id="PRO_5039693507" description="DUF3558 domain-containing protein" evidence="2">
    <location>
        <begin position="28"/>
        <end position="225"/>
    </location>
</feature>
<dbReference type="Proteomes" id="UP000325003">
    <property type="component" value="Unassembled WGS sequence"/>
</dbReference>
<keyword evidence="2" id="KW-0732">Signal</keyword>
<evidence type="ECO:0000256" key="2">
    <source>
        <dbReference type="SAM" id="SignalP"/>
    </source>
</evidence>
<organism evidence="3 4">
    <name type="scientific">Nocardioides humilatus</name>
    <dbReference type="NCBI Taxonomy" id="2607660"/>
    <lineage>
        <taxon>Bacteria</taxon>
        <taxon>Bacillati</taxon>
        <taxon>Actinomycetota</taxon>
        <taxon>Actinomycetes</taxon>
        <taxon>Propionibacteriales</taxon>
        <taxon>Nocardioidaceae</taxon>
        <taxon>Nocardioides</taxon>
    </lineage>
</organism>
<proteinExistence type="predicted"/>
<evidence type="ECO:0000313" key="3">
    <source>
        <dbReference type="EMBL" id="KAA1421442.1"/>
    </source>
</evidence>
<feature type="signal peptide" evidence="2">
    <location>
        <begin position="1"/>
        <end position="27"/>
    </location>
</feature>
<keyword evidence="4" id="KW-1185">Reference proteome</keyword>
<feature type="compositionally biased region" description="Low complexity" evidence="1">
    <location>
        <begin position="40"/>
        <end position="67"/>
    </location>
</feature>
<accession>A0A5B1LL51</accession>
<gene>
    <name evidence="3" type="ORF">F0U44_03900</name>
</gene>
<sequence length="225" mass="24072">MTQQVMWKRALAAGAVSVLLGSTAACSSGGDNDSKDDTTPTDGASTSTSASESSSPSNTPTSTTSVDPTDKGGYKPLPECSEFATSVVKGEDIAEGDSEPGKICRFSVGPEDDPVAVQLAFIVRGGGDWPEEFDEDKLTTILSEAGEDDRDWVSETTRIKGMLKAKGFDYGVQFHQTLGKAERTQYRLFTFAKNGDLLQCYTNAPAKSLEKFEDWCGDVLEAIKP</sequence>
<dbReference type="AlphaFoldDB" id="A0A5B1LL51"/>
<evidence type="ECO:0008006" key="5">
    <source>
        <dbReference type="Google" id="ProtNLM"/>
    </source>
</evidence>
<dbReference type="RefSeq" id="WP_149726903.1">
    <property type="nucleotide sequence ID" value="NZ_VUJV01000001.1"/>
</dbReference>
<evidence type="ECO:0000256" key="1">
    <source>
        <dbReference type="SAM" id="MobiDB-lite"/>
    </source>
</evidence>
<feature type="region of interest" description="Disordered" evidence="1">
    <location>
        <begin position="23"/>
        <end position="78"/>
    </location>
</feature>
<evidence type="ECO:0000313" key="4">
    <source>
        <dbReference type="Proteomes" id="UP000325003"/>
    </source>
</evidence>
<reference evidence="3 4" key="1">
    <citation type="submission" date="2019-09" db="EMBL/GenBank/DDBJ databases">
        <title>Nocardioides panacisoli sp. nov., isolated from the soil of a ginseng field.</title>
        <authorList>
            <person name="Cho C."/>
        </authorList>
    </citation>
    <scope>NUCLEOTIDE SEQUENCE [LARGE SCALE GENOMIC DNA]</scope>
    <source>
        <strain evidence="3 4">BN130099</strain>
    </source>
</reference>